<dbReference type="PANTHER" id="PTHR43420:SF44">
    <property type="entry name" value="ACETYLTRANSFERASE YPEA"/>
    <property type="match status" value="1"/>
</dbReference>
<evidence type="ECO:0000256" key="2">
    <source>
        <dbReference type="ARBA" id="ARBA00023315"/>
    </source>
</evidence>
<evidence type="ECO:0000256" key="3">
    <source>
        <dbReference type="SAM" id="MobiDB-lite"/>
    </source>
</evidence>
<accession>A0A1H1PV19</accession>
<reference evidence="6" key="1">
    <citation type="submission" date="2016-10" db="EMBL/GenBank/DDBJ databases">
        <authorList>
            <person name="Varghese N."/>
            <person name="Submissions S."/>
        </authorList>
    </citation>
    <scope>NUCLEOTIDE SEQUENCE [LARGE SCALE GENOMIC DNA]</scope>
    <source>
        <strain evidence="6">DSM 22127</strain>
    </source>
</reference>
<dbReference type="Proteomes" id="UP000198859">
    <property type="component" value="Chromosome I"/>
</dbReference>
<keyword evidence="6" id="KW-1185">Reference proteome</keyword>
<dbReference type="STRING" id="642780.SAMN04488570_1233"/>
<proteinExistence type="predicted"/>
<feature type="domain" description="N-acetyltransferase" evidence="4">
    <location>
        <begin position="208"/>
        <end position="351"/>
    </location>
</feature>
<keyword evidence="1 5" id="KW-0808">Transferase</keyword>
<dbReference type="AlphaFoldDB" id="A0A1H1PV19"/>
<evidence type="ECO:0000256" key="1">
    <source>
        <dbReference type="ARBA" id="ARBA00022679"/>
    </source>
</evidence>
<protein>
    <submittedName>
        <fullName evidence="5">Acetyltransferase (GNAT) family protein</fullName>
    </submittedName>
</protein>
<dbReference type="InterPro" id="IPR050680">
    <property type="entry name" value="YpeA/RimI_acetyltransf"/>
</dbReference>
<dbReference type="CDD" id="cd04301">
    <property type="entry name" value="NAT_SF"/>
    <property type="match status" value="1"/>
</dbReference>
<dbReference type="InterPro" id="IPR000182">
    <property type="entry name" value="GNAT_dom"/>
</dbReference>
<dbReference type="Gene3D" id="3.40.630.30">
    <property type="match status" value="1"/>
</dbReference>
<organism evidence="5 6">
    <name type="scientific">Nocardioides scoriae</name>
    <dbReference type="NCBI Taxonomy" id="642780"/>
    <lineage>
        <taxon>Bacteria</taxon>
        <taxon>Bacillati</taxon>
        <taxon>Actinomycetota</taxon>
        <taxon>Actinomycetes</taxon>
        <taxon>Propionibacteriales</taxon>
        <taxon>Nocardioidaceae</taxon>
        <taxon>Nocardioides</taxon>
    </lineage>
</organism>
<feature type="region of interest" description="Disordered" evidence="3">
    <location>
        <begin position="1"/>
        <end position="23"/>
    </location>
</feature>
<dbReference type="PROSITE" id="PS51186">
    <property type="entry name" value="GNAT"/>
    <property type="match status" value="1"/>
</dbReference>
<name>A0A1H1PV19_9ACTN</name>
<dbReference type="SUPFAM" id="SSF55729">
    <property type="entry name" value="Acyl-CoA N-acyltransferases (Nat)"/>
    <property type="match status" value="1"/>
</dbReference>
<evidence type="ECO:0000313" key="5">
    <source>
        <dbReference type="EMBL" id="SDS14579.1"/>
    </source>
</evidence>
<evidence type="ECO:0000313" key="6">
    <source>
        <dbReference type="Proteomes" id="UP000198859"/>
    </source>
</evidence>
<gene>
    <name evidence="5" type="ORF">SAMN04488570_1233</name>
</gene>
<dbReference type="GO" id="GO:0016747">
    <property type="term" value="F:acyltransferase activity, transferring groups other than amino-acyl groups"/>
    <property type="evidence" value="ECO:0007669"/>
    <property type="project" value="InterPro"/>
</dbReference>
<dbReference type="PANTHER" id="PTHR43420">
    <property type="entry name" value="ACETYLTRANSFERASE"/>
    <property type="match status" value="1"/>
</dbReference>
<sequence>MTSPPPADPTARPTTIPGLPDGWTARLPVLDDLAALSELRGADKEPWTGSSSVDREAVESEIAGPASWTRRQRVLVDPGGSARGWVVVHDRAAGRTMLHVYVDRRELDRPTQDAVAAAAYAWVEEQAREIVVLRGEPGTRLDASPFAEDAVQREWLAAAGYSLRRTWLQMTRPVDPDEVASLPEAREGVLIRGVDQHENGLPVAGDLQIVHQMLESSFEDHFNSYKESFPEFVQRLREDPGHRWDHWWVAFVDVDGVQQPAGALVSTVLPENAAGHEGSYVDYIGVHRDARGRGVAKSLLHTVIADAARRGRDRVGLEVDADSPTGADGLYHSMGWVTDYVTESWFRELES</sequence>
<keyword evidence="2" id="KW-0012">Acyltransferase</keyword>
<evidence type="ECO:0000259" key="4">
    <source>
        <dbReference type="PROSITE" id="PS51186"/>
    </source>
</evidence>
<dbReference type="EMBL" id="LT629757">
    <property type="protein sequence ID" value="SDS14579.1"/>
    <property type="molecule type" value="Genomic_DNA"/>
</dbReference>
<dbReference type="InterPro" id="IPR016181">
    <property type="entry name" value="Acyl_CoA_acyltransferase"/>
</dbReference>
<dbReference type="RefSeq" id="WP_231917071.1">
    <property type="nucleotide sequence ID" value="NZ_LT629757.1"/>
</dbReference>
<dbReference type="Pfam" id="PF00583">
    <property type="entry name" value="Acetyltransf_1"/>
    <property type="match status" value="1"/>
</dbReference>